<sequence length="629" mass="67638">MTSRETRERDSLPRGKDSQGRGWICIVFSAHLFPSSLSFLLFLFQILNTLPQGTYLCPAEPRDHLNNHVPPSSYFSRTSSTGFDFCLPTQHAPVTPLPPGFGHQTNLVSILHKNGLPTRLPPIPIRKKPEQTKTAPAVLSTQDSSTNPVHTVLRPQRTHQSELPPLPNRSIAPATVPVITVDSPDNFSSFSYLSNKPPHHTFDDMALLQNKAFGFGAFSQPAHQQGEQSCQTGQTSPLLNESGFQDMVGGSASTAPFDPSVSLDILGNLFDQIPLAPGSPTPNLDYSPLSNFTASPEWASASLFGDSGAQAGIDDVALSFNDDNFDFIFDGPSLFGDLPLFPTSKSSTSNAVASVTPAAPAAPVVATVATSTPHPSPSLSLPSVLPPSLTISPEACSPPLPSTHAPSQTPPLGLVRQNSSPFPSRTISAAPRPAPRRSSAPTGHRKGIQADQLLDLDAPIQERTYAGPSATSKRRIPAAFEARQAGKSGNKKKRVSTDATPDASSASTSSTPVLSLMSIPGEDEPLPENLANSIEFKRRQNTLAARRSRIRKLEHVKTLENKVEVLEGENERLLAFARAAIGRFPELASGEWTGMIERFEQSAREMTAREEEEGARGMREAFGDDEDDD</sequence>
<dbReference type="Pfam" id="PF00170">
    <property type="entry name" value="bZIP_1"/>
    <property type="match status" value="1"/>
</dbReference>
<evidence type="ECO:0000256" key="1">
    <source>
        <dbReference type="SAM" id="MobiDB-lite"/>
    </source>
</evidence>
<keyword evidence="2" id="KW-1133">Transmembrane helix</keyword>
<protein>
    <submittedName>
        <fullName evidence="4">Basic-leucine zipper domain</fullName>
    </submittedName>
</protein>
<dbReference type="InterPro" id="IPR004827">
    <property type="entry name" value="bZIP"/>
</dbReference>
<feature type="compositionally biased region" description="Basic and acidic residues" evidence="1">
    <location>
        <begin position="606"/>
        <end position="622"/>
    </location>
</feature>
<evidence type="ECO:0000256" key="2">
    <source>
        <dbReference type="SAM" id="Phobius"/>
    </source>
</evidence>
<feature type="compositionally biased region" description="Low complexity" evidence="1">
    <location>
        <begin position="423"/>
        <end position="442"/>
    </location>
</feature>
<dbReference type="SUPFAM" id="SSF57959">
    <property type="entry name" value="Leucine zipper domain"/>
    <property type="match status" value="1"/>
</dbReference>
<proteinExistence type="predicted"/>
<dbReference type="GO" id="GO:0003700">
    <property type="term" value="F:DNA-binding transcription factor activity"/>
    <property type="evidence" value="ECO:0007669"/>
    <property type="project" value="InterPro"/>
</dbReference>
<accession>A0A0F7SSF8</accession>
<dbReference type="AlphaFoldDB" id="A0A0F7SSF8"/>
<dbReference type="PROSITE" id="PS00036">
    <property type="entry name" value="BZIP_BASIC"/>
    <property type="match status" value="1"/>
</dbReference>
<feature type="region of interest" description="Disordered" evidence="1">
    <location>
        <begin position="481"/>
        <end position="526"/>
    </location>
</feature>
<evidence type="ECO:0000313" key="4">
    <source>
        <dbReference type="EMBL" id="CED82998.1"/>
    </source>
</evidence>
<feature type="transmembrane region" description="Helical" evidence="2">
    <location>
        <begin position="21"/>
        <end position="47"/>
    </location>
</feature>
<dbReference type="PROSITE" id="PS50217">
    <property type="entry name" value="BZIP"/>
    <property type="match status" value="1"/>
</dbReference>
<name>A0A0F7SSF8_PHARH</name>
<dbReference type="InterPro" id="IPR046347">
    <property type="entry name" value="bZIP_sf"/>
</dbReference>
<feature type="region of interest" description="Disordered" evidence="1">
    <location>
        <begin position="390"/>
        <end position="458"/>
    </location>
</feature>
<dbReference type="CDD" id="cd12193">
    <property type="entry name" value="bZIP_GCN4"/>
    <property type="match status" value="1"/>
</dbReference>
<feature type="domain" description="BZIP" evidence="3">
    <location>
        <begin position="537"/>
        <end position="573"/>
    </location>
</feature>
<dbReference type="SMART" id="SM00338">
    <property type="entry name" value="BRLZ"/>
    <property type="match status" value="1"/>
</dbReference>
<feature type="region of interest" description="Disordered" evidence="1">
    <location>
        <begin position="606"/>
        <end position="629"/>
    </location>
</feature>
<dbReference type="Gene3D" id="3.30.160.60">
    <property type="entry name" value="Classic Zinc Finger"/>
    <property type="match status" value="1"/>
</dbReference>
<reference evidence="4" key="1">
    <citation type="submission" date="2014-08" db="EMBL/GenBank/DDBJ databases">
        <authorList>
            <person name="Sharma Rahul"/>
            <person name="Thines Marco"/>
        </authorList>
    </citation>
    <scope>NUCLEOTIDE SEQUENCE</scope>
</reference>
<dbReference type="EMBL" id="LN483142">
    <property type="protein sequence ID" value="CED82998.1"/>
    <property type="molecule type" value="Genomic_DNA"/>
</dbReference>
<keyword evidence="2" id="KW-0812">Transmembrane</keyword>
<organism evidence="4">
    <name type="scientific">Phaffia rhodozyma</name>
    <name type="common">Yeast</name>
    <name type="synonym">Xanthophyllomyces dendrorhous</name>
    <dbReference type="NCBI Taxonomy" id="264483"/>
    <lineage>
        <taxon>Eukaryota</taxon>
        <taxon>Fungi</taxon>
        <taxon>Dikarya</taxon>
        <taxon>Basidiomycota</taxon>
        <taxon>Agaricomycotina</taxon>
        <taxon>Tremellomycetes</taxon>
        <taxon>Cystofilobasidiales</taxon>
        <taxon>Mrakiaceae</taxon>
        <taxon>Phaffia</taxon>
    </lineage>
</organism>
<keyword evidence="2" id="KW-0472">Membrane</keyword>
<evidence type="ECO:0000259" key="3">
    <source>
        <dbReference type="PROSITE" id="PS50217"/>
    </source>
</evidence>
<feature type="compositionally biased region" description="Low complexity" evidence="1">
    <location>
        <begin position="497"/>
        <end position="516"/>
    </location>
</feature>